<keyword evidence="3 7" id="KW-0418">Kinase</keyword>
<evidence type="ECO:0000256" key="1">
    <source>
        <dbReference type="ARBA" id="ARBA00022679"/>
    </source>
</evidence>
<feature type="domain" description="Thiamin pyrophosphokinase thiamin-binding" evidence="6">
    <location>
        <begin position="165"/>
        <end position="227"/>
    </location>
</feature>
<dbReference type="NCBIfam" id="TIGR01378">
    <property type="entry name" value="thi_PPkinase"/>
    <property type="match status" value="1"/>
</dbReference>
<dbReference type="Proteomes" id="UP000006235">
    <property type="component" value="Unassembled WGS sequence"/>
</dbReference>
<sequence>MLSFCAGKVRYIKQIQALRQIFSKVEKMKIAIYCGGEIQLTNMHFDYYVGVDRGCLAVLAAQHPLHLAVGDFDSVTSAQLQQIKQAAQTLILAPSEKDDSDSELALKAVFARYPLAEVTLFGALGGRLDHSLVNLFLPSNPDLAAFMRQITLHDEQNMVCFYPAGEHWIEQDPTMHYIAFLAEGGRLAITQAKYELTPANYFPRKIYGSNEFLDKPIRLEVNSGYAVVIQSQD</sequence>
<dbReference type="InterPro" id="IPR053149">
    <property type="entry name" value="TPK"/>
</dbReference>
<evidence type="ECO:0000256" key="5">
    <source>
        <dbReference type="NCBIfam" id="TIGR01378"/>
    </source>
</evidence>
<protein>
    <recommendedName>
        <fullName evidence="5">Thiamine diphosphokinase</fullName>
        <ecNumber evidence="5">2.7.6.2</ecNumber>
    </recommendedName>
</protein>
<dbReference type="SMART" id="SM00983">
    <property type="entry name" value="TPK_B1_binding"/>
    <property type="match status" value="1"/>
</dbReference>
<dbReference type="InterPro" id="IPR006282">
    <property type="entry name" value="Thi_PPkinase"/>
</dbReference>
<dbReference type="AlphaFoldDB" id="F9Q8X0"/>
<accession>F9Q8X0</accession>
<name>F9Q8X0_9PAST</name>
<gene>
    <name evidence="7" type="ORF">HMPREF9952_1974</name>
</gene>
<dbReference type="GO" id="GO:0016301">
    <property type="term" value="F:kinase activity"/>
    <property type="evidence" value="ECO:0007669"/>
    <property type="project" value="UniProtKB-KW"/>
</dbReference>
<dbReference type="PANTHER" id="PTHR41299">
    <property type="entry name" value="THIAMINE PYROPHOSPHOKINASE"/>
    <property type="match status" value="1"/>
</dbReference>
<evidence type="ECO:0000313" key="8">
    <source>
        <dbReference type="Proteomes" id="UP000006235"/>
    </source>
</evidence>
<proteinExistence type="predicted"/>
<keyword evidence="4" id="KW-0067">ATP-binding</keyword>
<dbReference type="GO" id="GO:0006772">
    <property type="term" value="P:thiamine metabolic process"/>
    <property type="evidence" value="ECO:0007669"/>
    <property type="project" value="UniProtKB-UniRule"/>
</dbReference>
<dbReference type="EC" id="2.7.6.2" evidence="5"/>
<dbReference type="Pfam" id="PF04263">
    <property type="entry name" value="TPK_catalytic"/>
    <property type="match status" value="1"/>
</dbReference>
<keyword evidence="2" id="KW-0547">Nucleotide-binding</keyword>
<dbReference type="SUPFAM" id="SSF63999">
    <property type="entry name" value="Thiamin pyrophosphokinase, catalytic domain"/>
    <property type="match status" value="1"/>
</dbReference>
<dbReference type="InterPro" id="IPR007373">
    <property type="entry name" value="Thiamin_PyroPKinase_B1-bd"/>
</dbReference>
<dbReference type="GO" id="GO:0004788">
    <property type="term" value="F:thiamine diphosphokinase activity"/>
    <property type="evidence" value="ECO:0007669"/>
    <property type="project" value="UniProtKB-UniRule"/>
</dbReference>
<dbReference type="PANTHER" id="PTHR41299:SF1">
    <property type="entry name" value="THIAMINE PYROPHOSPHOKINASE"/>
    <property type="match status" value="1"/>
</dbReference>
<reference evidence="7 8" key="1">
    <citation type="submission" date="2011-07" db="EMBL/GenBank/DDBJ databases">
        <authorList>
            <person name="Harkins D.M."/>
            <person name="Madupu R."/>
            <person name="Durkin A.S."/>
            <person name="Torralba M."/>
            <person name="Methe B."/>
            <person name="Sutton G.G."/>
            <person name="Nelson K.E."/>
        </authorList>
    </citation>
    <scope>NUCLEOTIDE SEQUENCE [LARGE SCALE GENOMIC DNA]</scope>
    <source>
        <strain evidence="7 8">HK 85</strain>
    </source>
</reference>
<dbReference type="GO" id="GO:0030975">
    <property type="term" value="F:thiamine binding"/>
    <property type="evidence" value="ECO:0007669"/>
    <property type="project" value="InterPro"/>
</dbReference>
<dbReference type="InterPro" id="IPR036759">
    <property type="entry name" value="TPK_catalytic_sf"/>
</dbReference>
<comment type="caution">
    <text evidence="7">The sequence shown here is derived from an EMBL/GenBank/DDBJ whole genome shotgun (WGS) entry which is preliminary data.</text>
</comment>
<evidence type="ECO:0000313" key="7">
    <source>
        <dbReference type="EMBL" id="EGV06057.1"/>
    </source>
</evidence>
<evidence type="ECO:0000256" key="4">
    <source>
        <dbReference type="ARBA" id="ARBA00022840"/>
    </source>
</evidence>
<evidence type="ECO:0000256" key="3">
    <source>
        <dbReference type="ARBA" id="ARBA00022777"/>
    </source>
</evidence>
<evidence type="ECO:0000256" key="2">
    <source>
        <dbReference type="ARBA" id="ARBA00022741"/>
    </source>
</evidence>
<dbReference type="InterPro" id="IPR007371">
    <property type="entry name" value="TPK_catalytic"/>
</dbReference>
<dbReference type="Gene3D" id="3.40.50.10240">
    <property type="entry name" value="Thiamin pyrophosphokinase, catalytic domain"/>
    <property type="match status" value="1"/>
</dbReference>
<keyword evidence="1 7" id="KW-0808">Transferase</keyword>
<dbReference type="GO" id="GO:0009229">
    <property type="term" value="P:thiamine diphosphate biosynthetic process"/>
    <property type="evidence" value="ECO:0007669"/>
    <property type="project" value="InterPro"/>
</dbReference>
<dbReference type="GO" id="GO:0005524">
    <property type="term" value="F:ATP binding"/>
    <property type="evidence" value="ECO:0007669"/>
    <property type="project" value="UniProtKB-KW"/>
</dbReference>
<dbReference type="CDD" id="cd07995">
    <property type="entry name" value="TPK"/>
    <property type="match status" value="1"/>
</dbReference>
<organism evidence="7 8">
    <name type="scientific">Haemophilus pittmaniae HK 85</name>
    <dbReference type="NCBI Taxonomy" id="1035188"/>
    <lineage>
        <taxon>Bacteria</taxon>
        <taxon>Pseudomonadati</taxon>
        <taxon>Pseudomonadota</taxon>
        <taxon>Gammaproteobacteria</taxon>
        <taxon>Pasteurellales</taxon>
        <taxon>Pasteurellaceae</taxon>
        <taxon>Haemophilus</taxon>
    </lineage>
</organism>
<evidence type="ECO:0000259" key="6">
    <source>
        <dbReference type="SMART" id="SM00983"/>
    </source>
</evidence>
<dbReference type="EMBL" id="AFUV01000010">
    <property type="protein sequence ID" value="EGV06057.1"/>
    <property type="molecule type" value="Genomic_DNA"/>
</dbReference>
<dbReference type="STRING" id="1035188.HMPREF9952_1974"/>